<evidence type="ECO:0000313" key="2">
    <source>
        <dbReference type="EMBL" id="RVW10734.1"/>
    </source>
</evidence>
<keyword evidence="3" id="KW-1185">Reference proteome</keyword>
<sequence length="156" mass="17405">MRHVVMHIRAEHVEPDAAYARISDFARYPELTETVLGVELGPPQADGAVVSSWLVRFRKGTLRWTERDVLDPVDRRIDFAQLSGDFLTMEGSWQLCPEPEHGGVLIRFETRFDLGIPSLAEILDPVAESTLRSNILQILTGLLGAAVEVESLNEPV</sequence>
<dbReference type="Gene3D" id="3.30.530.20">
    <property type="match status" value="1"/>
</dbReference>
<dbReference type="AlphaFoldDB" id="A0A3S3BW87"/>
<evidence type="ECO:0000313" key="3">
    <source>
        <dbReference type="Proteomes" id="UP000286208"/>
    </source>
</evidence>
<dbReference type="Proteomes" id="UP000286208">
    <property type="component" value="Unassembled WGS sequence"/>
</dbReference>
<name>A0A3S3BW87_9NOCA</name>
<dbReference type="RefSeq" id="WP_127915178.1">
    <property type="nucleotide sequence ID" value="NZ_RKLP01000002.1"/>
</dbReference>
<dbReference type="InterPro" id="IPR005031">
    <property type="entry name" value="COQ10_START"/>
</dbReference>
<evidence type="ECO:0000259" key="1">
    <source>
        <dbReference type="Pfam" id="PF03364"/>
    </source>
</evidence>
<feature type="domain" description="Coenzyme Q-binding protein COQ10 START" evidence="1">
    <location>
        <begin position="13"/>
        <end position="135"/>
    </location>
</feature>
<dbReference type="Pfam" id="PF03364">
    <property type="entry name" value="Polyketide_cyc"/>
    <property type="match status" value="1"/>
</dbReference>
<gene>
    <name evidence="2" type="ORF">EGT67_06210</name>
</gene>
<accession>A0A3S3BW87</accession>
<organism evidence="2 3">
    <name type="scientific">Prescottella agglutinans</name>
    <dbReference type="NCBI Taxonomy" id="1644129"/>
    <lineage>
        <taxon>Bacteria</taxon>
        <taxon>Bacillati</taxon>
        <taxon>Actinomycetota</taxon>
        <taxon>Actinomycetes</taxon>
        <taxon>Mycobacteriales</taxon>
        <taxon>Nocardiaceae</taxon>
        <taxon>Prescottella</taxon>
    </lineage>
</organism>
<dbReference type="OrthoDB" id="9134299at2"/>
<comment type="caution">
    <text evidence="2">The sequence shown here is derived from an EMBL/GenBank/DDBJ whole genome shotgun (WGS) entry which is preliminary data.</text>
</comment>
<protein>
    <submittedName>
        <fullName evidence="2">Cyclase</fullName>
    </submittedName>
</protein>
<reference evidence="2 3" key="1">
    <citation type="submission" date="2018-11" db="EMBL/GenBank/DDBJ databases">
        <title>Rhodococcus spongicola sp. nov. and Rhodococcus xishaensis sp. nov. from marine sponges.</title>
        <authorList>
            <person name="Li L."/>
            <person name="Lin H.W."/>
        </authorList>
    </citation>
    <scope>NUCLEOTIDE SEQUENCE [LARGE SCALE GENOMIC DNA]</scope>
    <source>
        <strain evidence="2 3">CCTCC AB2014297</strain>
    </source>
</reference>
<dbReference type="SUPFAM" id="SSF55961">
    <property type="entry name" value="Bet v1-like"/>
    <property type="match status" value="1"/>
</dbReference>
<dbReference type="EMBL" id="RKLP01000002">
    <property type="protein sequence ID" value="RVW10734.1"/>
    <property type="molecule type" value="Genomic_DNA"/>
</dbReference>
<dbReference type="InterPro" id="IPR023393">
    <property type="entry name" value="START-like_dom_sf"/>
</dbReference>
<proteinExistence type="predicted"/>